<name>A0A9P9IJT4_9HYPO</name>
<keyword evidence="2" id="KW-0472">Membrane</keyword>
<keyword evidence="4" id="KW-1185">Reference proteome</keyword>
<feature type="region of interest" description="Disordered" evidence="1">
    <location>
        <begin position="155"/>
        <end position="180"/>
    </location>
</feature>
<organism evidence="3 4">
    <name type="scientific">Dactylonectria macrodidyma</name>
    <dbReference type="NCBI Taxonomy" id="307937"/>
    <lineage>
        <taxon>Eukaryota</taxon>
        <taxon>Fungi</taxon>
        <taxon>Dikarya</taxon>
        <taxon>Ascomycota</taxon>
        <taxon>Pezizomycotina</taxon>
        <taxon>Sordariomycetes</taxon>
        <taxon>Hypocreomycetidae</taxon>
        <taxon>Hypocreales</taxon>
        <taxon>Nectriaceae</taxon>
        <taxon>Dactylonectria</taxon>
    </lineage>
</organism>
<accession>A0A9P9IJT4</accession>
<feature type="region of interest" description="Disordered" evidence="1">
    <location>
        <begin position="198"/>
        <end position="222"/>
    </location>
</feature>
<feature type="compositionally biased region" description="Basic and acidic residues" evidence="1">
    <location>
        <begin position="212"/>
        <end position="222"/>
    </location>
</feature>
<dbReference type="Proteomes" id="UP000738349">
    <property type="component" value="Unassembled WGS sequence"/>
</dbReference>
<evidence type="ECO:0000256" key="1">
    <source>
        <dbReference type="SAM" id="MobiDB-lite"/>
    </source>
</evidence>
<evidence type="ECO:0000313" key="3">
    <source>
        <dbReference type="EMBL" id="KAH7123121.1"/>
    </source>
</evidence>
<evidence type="ECO:0008006" key="5">
    <source>
        <dbReference type="Google" id="ProtNLM"/>
    </source>
</evidence>
<dbReference type="OrthoDB" id="5429740at2759"/>
<gene>
    <name evidence="3" type="ORF">EDB81DRAFT_766072</name>
</gene>
<protein>
    <recommendedName>
        <fullName evidence="5">Integral membrane protein</fullName>
    </recommendedName>
</protein>
<dbReference type="EMBL" id="JAGMUV010000023">
    <property type="protein sequence ID" value="KAH7123121.1"/>
    <property type="molecule type" value="Genomic_DNA"/>
</dbReference>
<proteinExistence type="predicted"/>
<dbReference type="InterPro" id="IPR052337">
    <property type="entry name" value="SAT4-like"/>
</dbReference>
<dbReference type="AlphaFoldDB" id="A0A9P9IJT4"/>
<keyword evidence="2" id="KW-1133">Transmembrane helix</keyword>
<feature type="compositionally biased region" description="Polar residues" evidence="1">
    <location>
        <begin position="155"/>
        <end position="168"/>
    </location>
</feature>
<keyword evidence="2" id="KW-0812">Transmembrane</keyword>
<feature type="transmembrane region" description="Helical" evidence="2">
    <location>
        <begin position="58"/>
        <end position="79"/>
    </location>
</feature>
<sequence length="245" mass="27585">MLYQNSSSLAYFRRSSLHRLRIYGCYGVAAGGVYFPHRTPLSMTRTVHVEGRCRHERSIVIVGTITGIFSAIVDFYLALYPAAMLWSLPIYWRKKCTSSEYPTQSGYDFIEANSSIIAACIPMLLPLVKLWLGKDFLSGRPALASLRRWPGSSVKNGTNVNKTASGAESPTARYERDQEGRWGESALLSREYDQRPVDDDLSQLGEQRKRRQSLEKRAVEDPGKSCVPYGTWRNYAGNTGLWATV</sequence>
<evidence type="ECO:0000313" key="4">
    <source>
        <dbReference type="Proteomes" id="UP000738349"/>
    </source>
</evidence>
<feature type="transmembrane region" description="Helical" evidence="2">
    <location>
        <begin position="20"/>
        <end position="37"/>
    </location>
</feature>
<evidence type="ECO:0000256" key="2">
    <source>
        <dbReference type="SAM" id="Phobius"/>
    </source>
</evidence>
<reference evidence="3" key="1">
    <citation type="journal article" date="2021" name="Nat. Commun.">
        <title>Genetic determinants of endophytism in the Arabidopsis root mycobiome.</title>
        <authorList>
            <person name="Mesny F."/>
            <person name="Miyauchi S."/>
            <person name="Thiergart T."/>
            <person name="Pickel B."/>
            <person name="Atanasova L."/>
            <person name="Karlsson M."/>
            <person name="Huettel B."/>
            <person name="Barry K.W."/>
            <person name="Haridas S."/>
            <person name="Chen C."/>
            <person name="Bauer D."/>
            <person name="Andreopoulos W."/>
            <person name="Pangilinan J."/>
            <person name="LaButti K."/>
            <person name="Riley R."/>
            <person name="Lipzen A."/>
            <person name="Clum A."/>
            <person name="Drula E."/>
            <person name="Henrissat B."/>
            <person name="Kohler A."/>
            <person name="Grigoriev I.V."/>
            <person name="Martin F.M."/>
            <person name="Hacquard S."/>
        </authorList>
    </citation>
    <scope>NUCLEOTIDE SEQUENCE</scope>
    <source>
        <strain evidence="3">MPI-CAGE-AT-0147</strain>
    </source>
</reference>
<dbReference type="PANTHER" id="PTHR33048:SF47">
    <property type="entry name" value="INTEGRAL MEMBRANE PROTEIN-RELATED"/>
    <property type="match status" value="1"/>
</dbReference>
<dbReference type="PANTHER" id="PTHR33048">
    <property type="entry name" value="PTH11-LIKE INTEGRAL MEMBRANE PROTEIN (AFU_ORTHOLOGUE AFUA_5G11245)"/>
    <property type="match status" value="1"/>
</dbReference>
<comment type="caution">
    <text evidence="3">The sequence shown here is derived from an EMBL/GenBank/DDBJ whole genome shotgun (WGS) entry which is preliminary data.</text>
</comment>